<dbReference type="InterPro" id="IPR001969">
    <property type="entry name" value="Aspartic_peptidase_AS"/>
</dbReference>
<feature type="compositionally biased region" description="Basic and acidic residues" evidence="11">
    <location>
        <begin position="358"/>
        <end position="380"/>
    </location>
</feature>
<dbReference type="PROSITE" id="PS00141">
    <property type="entry name" value="ASP_PROTEASE"/>
    <property type="match status" value="1"/>
</dbReference>
<dbReference type="Gene3D" id="1.10.340.70">
    <property type="match status" value="1"/>
</dbReference>
<evidence type="ECO:0000256" key="7">
    <source>
        <dbReference type="ARBA" id="ARBA00022884"/>
    </source>
</evidence>
<dbReference type="InterPro" id="IPR016197">
    <property type="entry name" value="Chromo-like_dom_sf"/>
</dbReference>
<evidence type="ECO:0000259" key="13">
    <source>
        <dbReference type="PROSITE" id="PS50878"/>
    </source>
</evidence>
<evidence type="ECO:0000256" key="6">
    <source>
        <dbReference type="ARBA" id="ARBA00022842"/>
    </source>
</evidence>
<dbReference type="GO" id="GO:0003723">
    <property type="term" value="F:RNA binding"/>
    <property type="evidence" value="ECO:0007669"/>
    <property type="project" value="UniProtKB-KW"/>
</dbReference>
<dbReference type="GO" id="GO:0003964">
    <property type="term" value="F:RNA-directed DNA polymerase activity"/>
    <property type="evidence" value="ECO:0007669"/>
    <property type="project" value="UniProtKB-KW"/>
</dbReference>
<keyword evidence="1" id="KW-0808">Transferase</keyword>
<accession>U6MX67</accession>
<feature type="domain" description="Chromo" evidence="12">
    <location>
        <begin position="1453"/>
        <end position="1499"/>
    </location>
</feature>
<dbReference type="Gene3D" id="3.10.10.10">
    <property type="entry name" value="HIV Type 1 Reverse Transcriptase, subunit A, domain 1"/>
    <property type="match status" value="1"/>
</dbReference>
<evidence type="ECO:0008006" key="17">
    <source>
        <dbReference type="Google" id="ProtNLM"/>
    </source>
</evidence>
<organism evidence="15 16">
    <name type="scientific">Eimeria necatrix</name>
    <dbReference type="NCBI Taxonomy" id="51315"/>
    <lineage>
        <taxon>Eukaryota</taxon>
        <taxon>Sar</taxon>
        <taxon>Alveolata</taxon>
        <taxon>Apicomplexa</taxon>
        <taxon>Conoidasida</taxon>
        <taxon>Coccidia</taxon>
        <taxon>Eucoccidiorida</taxon>
        <taxon>Eimeriorina</taxon>
        <taxon>Eimeriidae</taxon>
        <taxon>Eimeria</taxon>
    </lineage>
</organism>
<dbReference type="InterPro" id="IPR012337">
    <property type="entry name" value="RNaseH-like_sf"/>
</dbReference>
<dbReference type="Pfam" id="PF17921">
    <property type="entry name" value="Integrase_H2C2"/>
    <property type="match status" value="1"/>
</dbReference>
<dbReference type="InterPro" id="IPR000477">
    <property type="entry name" value="RT_dom"/>
</dbReference>
<dbReference type="Pfam" id="PF00078">
    <property type="entry name" value="RVT_1"/>
    <property type="match status" value="1"/>
</dbReference>
<evidence type="ECO:0000313" key="16">
    <source>
        <dbReference type="Proteomes" id="UP000030754"/>
    </source>
</evidence>
<evidence type="ECO:0000256" key="5">
    <source>
        <dbReference type="ARBA" id="ARBA00022801"/>
    </source>
</evidence>
<keyword evidence="9" id="KW-0695">RNA-directed DNA polymerase</keyword>
<evidence type="ECO:0000259" key="12">
    <source>
        <dbReference type="PROSITE" id="PS50013"/>
    </source>
</evidence>
<dbReference type="SUPFAM" id="SSF56672">
    <property type="entry name" value="DNA/RNA polymerases"/>
    <property type="match status" value="1"/>
</dbReference>
<feature type="compositionally biased region" description="Basic and acidic residues" evidence="11">
    <location>
        <begin position="268"/>
        <end position="285"/>
    </location>
</feature>
<evidence type="ECO:0000256" key="8">
    <source>
        <dbReference type="ARBA" id="ARBA00022908"/>
    </source>
</evidence>
<dbReference type="FunFam" id="3.30.420.10:FF:000032">
    <property type="entry name" value="Retrovirus-related Pol polyprotein from transposon 297-like Protein"/>
    <property type="match status" value="1"/>
</dbReference>
<keyword evidence="2" id="KW-0548">Nucleotidyltransferase</keyword>
<dbReference type="GO" id="GO:0004519">
    <property type="term" value="F:endonuclease activity"/>
    <property type="evidence" value="ECO:0007669"/>
    <property type="project" value="UniProtKB-KW"/>
</dbReference>
<dbReference type="Gene3D" id="2.40.50.40">
    <property type="match status" value="1"/>
</dbReference>
<dbReference type="VEuPathDB" id="ToxoDB:ENH_00031650"/>
<feature type="region of interest" description="Disordered" evidence="11">
    <location>
        <begin position="258"/>
        <end position="302"/>
    </location>
</feature>
<evidence type="ECO:0000256" key="4">
    <source>
        <dbReference type="ARBA" id="ARBA00022759"/>
    </source>
</evidence>
<evidence type="ECO:0000256" key="2">
    <source>
        <dbReference type="ARBA" id="ARBA00022695"/>
    </source>
</evidence>
<dbReference type="OrthoDB" id="2013610at2759"/>
<evidence type="ECO:0000256" key="1">
    <source>
        <dbReference type="ARBA" id="ARBA00022679"/>
    </source>
</evidence>
<evidence type="ECO:0000256" key="11">
    <source>
        <dbReference type="SAM" id="MobiDB-lite"/>
    </source>
</evidence>
<dbReference type="EMBL" id="HG724033">
    <property type="protein sequence ID" value="CDJ67079.1"/>
    <property type="molecule type" value="Genomic_DNA"/>
</dbReference>
<feature type="compositionally biased region" description="Basic and acidic residues" evidence="11">
    <location>
        <begin position="10"/>
        <end position="23"/>
    </location>
</feature>
<dbReference type="PANTHER" id="PTHR37984">
    <property type="entry name" value="PROTEIN CBG26694"/>
    <property type="match status" value="1"/>
</dbReference>
<dbReference type="InterPro" id="IPR043128">
    <property type="entry name" value="Rev_trsase/Diguanyl_cyclase"/>
</dbReference>
<dbReference type="InterPro" id="IPR021109">
    <property type="entry name" value="Peptidase_aspartic_dom_sf"/>
</dbReference>
<keyword evidence="6" id="KW-0460">Magnesium</keyword>
<evidence type="ECO:0000313" key="15">
    <source>
        <dbReference type="EMBL" id="CDJ67079.1"/>
    </source>
</evidence>
<dbReference type="InterPro" id="IPR001584">
    <property type="entry name" value="Integrase_cat-core"/>
</dbReference>
<protein>
    <recommendedName>
        <fullName evidence="17">Reverse transcriptase</fullName>
    </recommendedName>
</protein>
<sequence>MPNIVVSGKETAEHPIESKRTEPGRGISQSIAGVGRPIPRNRDRDVGGRKEPEMNQAWMEPGMAEFFRQFASQMAWGLVHTPQRSIGHEDGKNMRNFLDLVELEFIERGLEERQWGQELKRYLTGDALGYWLYLRRTGVLLTDWEQLRQRFCAQFCNITKERMKVMIAENVWRGDHHAYSARFAAIVAQGVSVAPDLLVGYYLANLPDEKYREITQGGTRKFADWQEAAAALATTAAPWRDSCEDRLRFQRDLEDAKRRWANGGREPGPQRERASRENRRNDTTDSRLASGPNSIPVSPDWGKRLLILEEQERAEGPEMGEIQQPSADQSHAGTTLQIEEGSRRKLDHCGELNDAAAEGDRPQDTSTKEPQWWREQRTQEDSTSKGTLCSVGMTAVLIVEVAGSQCEVLLDTGASRSFISPGAVERLRLKAWKRPEECVFTVANGAQLRIDRVVKGLTRWCGATRLAVDFLVGPVPYDLVVGLDWLTNHRVAWYFQSDQLRTYVNGQWCDLPVVRANDVTQRNGSTLGTRQRTPAEQAYDILAKQVADMTREEATALLRPPSKKYKPPSKGKRKAVVAALIQQASESAACIRHPLQGLYVVLALPAMESNVALRLVEEWQGALCCAMVETSPPNPQQQCLKALPASALPEEEETSPWPTAKLEYSQFDTWLTSVEAQATPRVILDVLCAHRAVFPDKLPTGLPPKRPHDHRILLVPGKLPTKSAIYRMTPEQLQFHKQEIAKLSANGWIGPTYSPICAPTIMVDKRSDGTGERKMRMVVNYRELNALTIAPDFPLPPIQTILEMLGGAQYFSTLDLESGFHQIRMAKEERWKTAFRSVMGLFEYKVMPFGLKGAPARFQANINAYLQPLVGQGVIAYLDDVLMYSHDLPSHVTLLQQVLRIFLDHQFYPKFSKRKFAKRELNYLGYTVSAEGIKPAADKIQVIKAWPEVLENETQIRQFLGTVNYCRMFMGPDFARVARPLVDLTRKGVPFQWTDAHTQAVRHLKQLLIDYTTLQIPDTTKPFELYTDASGYAIGAVLEQAGQPIGFLSQAMTPTQQKYSIYDQELLALVSALDNAPYNAASTKQGEVVQLEFQHRRHTFRFVLPYLHICVNDLWLICVPQFPEFLTHVLYRHHDHVTAGHRGQKKTYKALSKRYYWPGMRTYTNAYVESCTQCRASKSLNQKPAGLLQQLLIPSRRWSYVSLDFVTDLPLTTTGHDAILIVVDSLSKMAHFIPAKKSHSAADTVELLADRLIRYHGFPDVLISDRDPRFQSEVWSQLCSRFNITRAMSSSYHPQTDGQTERVNRTLEQMLRTYIQADEREWEGLLPALELAYNTTSHSSTELSPFEIMIGENPLTTADLDIVGALAPTLTSPMTKLFRQLCDRAQSHILQAKWRQKYYADARRRAVEYKGHNVFHVSQLVPHHPRDPALVPHEAPVGWLPTRDDAGNPTDQYLVDYTMDQRGTGEEAHYLVKWRGAPEERATWQPATNAVCASTAAKQ</sequence>
<dbReference type="SUPFAM" id="SSF50630">
    <property type="entry name" value="Acid proteases"/>
    <property type="match status" value="1"/>
</dbReference>
<dbReference type="PROSITE" id="PS50878">
    <property type="entry name" value="RT_POL"/>
    <property type="match status" value="1"/>
</dbReference>
<reference evidence="15" key="2">
    <citation type="submission" date="2013-10" db="EMBL/GenBank/DDBJ databases">
        <authorList>
            <person name="Aslett M."/>
        </authorList>
    </citation>
    <scope>NUCLEOTIDE SEQUENCE [LARGE SCALE GENOMIC DNA]</scope>
    <source>
        <strain evidence="15">Houghton</strain>
    </source>
</reference>
<feature type="region of interest" description="Disordered" evidence="11">
    <location>
        <begin position="354"/>
        <end position="380"/>
    </location>
</feature>
<feature type="domain" description="Integrase catalytic" evidence="14">
    <location>
        <begin position="1190"/>
        <end position="1353"/>
    </location>
</feature>
<dbReference type="InterPro" id="IPR041577">
    <property type="entry name" value="RT_RNaseH_2"/>
</dbReference>
<dbReference type="GO" id="GO:0006508">
    <property type="term" value="P:proteolysis"/>
    <property type="evidence" value="ECO:0007669"/>
    <property type="project" value="InterPro"/>
</dbReference>
<evidence type="ECO:0000256" key="9">
    <source>
        <dbReference type="ARBA" id="ARBA00022918"/>
    </source>
</evidence>
<evidence type="ECO:0000256" key="3">
    <source>
        <dbReference type="ARBA" id="ARBA00022722"/>
    </source>
</evidence>
<dbReference type="InterPro" id="IPR000953">
    <property type="entry name" value="Chromo/chromo_shadow_dom"/>
</dbReference>
<dbReference type="SUPFAM" id="SSF53098">
    <property type="entry name" value="Ribonuclease H-like"/>
    <property type="match status" value="1"/>
</dbReference>
<dbReference type="Gene3D" id="3.30.70.270">
    <property type="match status" value="2"/>
</dbReference>
<dbReference type="Pfam" id="PF13650">
    <property type="entry name" value="Asp_protease_2"/>
    <property type="match status" value="1"/>
</dbReference>
<dbReference type="InterPro" id="IPR043502">
    <property type="entry name" value="DNA/RNA_pol_sf"/>
</dbReference>
<dbReference type="PANTHER" id="PTHR37984:SF5">
    <property type="entry name" value="PROTEIN NYNRIN-LIKE"/>
    <property type="match status" value="1"/>
</dbReference>
<dbReference type="GO" id="GO:0015074">
    <property type="term" value="P:DNA integration"/>
    <property type="evidence" value="ECO:0007669"/>
    <property type="project" value="UniProtKB-KW"/>
</dbReference>
<dbReference type="InterPro" id="IPR036397">
    <property type="entry name" value="RNaseH_sf"/>
</dbReference>
<keyword evidence="8" id="KW-0229">DNA integration</keyword>
<dbReference type="PROSITE" id="PS50013">
    <property type="entry name" value="CHROMO_2"/>
    <property type="match status" value="1"/>
</dbReference>
<dbReference type="Gene3D" id="3.30.420.10">
    <property type="entry name" value="Ribonuclease H-like superfamily/Ribonuclease H"/>
    <property type="match status" value="1"/>
</dbReference>
<dbReference type="CDD" id="cd01647">
    <property type="entry name" value="RT_LTR"/>
    <property type="match status" value="1"/>
</dbReference>
<dbReference type="FunFam" id="3.30.70.270:FF:000020">
    <property type="entry name" value="Transposon Tf2-6 polyprotein-like Protein"/>
    <property type="match status" value="1"/>
</dbReference>
<feature type="compositionally biased region" description="Polar residues" evidence="11">
    <location>
        <begin position="323"/>
        <end position="337"/>
    </location>
</feature>
<gene>
    <name evidence="15" type="ORF">ENH_00031650</name>
</gene>
<reference evidence="15" key="1">
    <citation type="submission" date="2013-10" db="EMBL/GenBank/DDBJ databases">
        <title>Genomic analysis of the causative agents of coccidiosis in chickens.</title>
        <authorList>
            <person name="Reid A.J."/>
            <person name="Blake D."/>
            <person name="Billington K."/>
            <person name="Browne H."/>
            <person name="Dunn M."/>
            <person name="Hung S."/>
            <person name="Kawahara F."/>
            <person name="Miranda-Saavedra D."/>
            <person name="Mourier T."/>
            <person name="Nagra H."/>
            <person name="Otto T.D."/>
            <person name="Rawlings N."/>
            <person name="Sanchez A."/>
            <person name="Sanders M."/>
            <person name="Subramaniam C."/>
            <person name="Tay Y."/>
            <person name="Dear P."/>
            <person name="Doerig C."/>
            <person name="Gruber A."/>
            <person name="Parkinson J."/>
            <person name="Shirley M."/>
            <person name="Wan K.L."/>
            <person name="Berriman M."/>
            <person name="Tomley F."/>
            <person name="Pain A."/>
        </authorList>
    </citation>
    <scope>NUCLEOTIDE SEQUENCE [LARGE SCALE GENOMIC DNA]</scope>
    <source>
        <strain evidence="15">Houghton</strain>
    </source>
</reference>
<dbReference type="Pfam" id="PF00385">
    <property type="entry name" value="Chromo"/>
    <property type="match status" value="1"/>
</dbReference>
<feature type="region of interest" description="Disordered" evidence="11">
    <location>
        <begin position="1"/>
        <end position="50"/>
    </location>
</feature>
<dbReference type="InterPro" id="IPR023780">
    <property type="entry name" value="Chromo_domain"/>
</dbReference>
<name>U6MX67_9EIME</name>
<keyword evidence="4" id="KW-0255">Endonuclease</keyword>
<dbReference type="GeneID" id="25473330"/>
<dbReference type="RefSeq" id="XP_013435546.1">
    <property type="nucleotide sequence ID" value="XM_013580092.1"/>
</dbReference>
<dbReference type="CDD" id="cd00303">
    <property type="entry name" value="retropepsin_like"/>
    <property type="match status" value="1"/>
</dbReference>
<dbReference type="Gene3D" id="2.40.70.10">
    <property type="entry name" value="Acid Proteases"/>
    <property type="match status" value="1"/>
</dbReference>
<keyword evidence="5" id="KW-0378">Hydrolase</keyword>
<feature type="compositionally biased region" description="Basic and acidic residues" evidence="11">
    <location>
        <begin position="40"/>
        <end position="50"/>
    </location>
</feature>
<keyword evidence="3" id="KW-0540">Nuclease</keyword>
<dbReference type="InterPro" id="IPR050951">
    <property type="entry name" value="Retrovirus_Pol_polyprotein"/>
</dbReference>
<dbReference type="GO" id="GO:0004190">
    <property type="term" value="F:aspartic-type endopeptidase activity"/>
    <property type="evidence" value="ECO:0007669"/>
    <property type="project" value="InterPro"/>
</dbReference>
<keyword evidence="10" id="KW-0511">Multifunctional enzyme</keyword>
<proteinExistence type="predicted"/>
<dbReference type="InterPro" id="IPR041588">
    <property type="entry name" value="Integrase_H2C2"/>
</dbReference>
<keyword evidence="16" id="KW-1185">Reference proteome</keyword>
<feature type="region of interest" description="Disordered" evidence="11">
    <location>
        <begin position="316"/>
        <end position="339"/>
    </location>
</feature>
<evidence type="ECO:0000256" key="10">
    <source>
        <dbReference type="ARBA" id="ARBA00023268"/>
    </source>
</evidence>
<feature type="domain" description="Reverse transcriptase" evidence="13">
    <location>
        <begin position="744"/>
        <end position="928"/>
    </location>
</feature>
<dbReference type="Pfam" id="PF17919">
    <property type="entry name" value="RT_RNaseH_2"/>
    <property type="match status" value="1"/>
</dbReference>
<evidence type="ECO:0000259" key="14">
    <source>
        <dbReference type="PROSITE" id="PS50994"/>
    </source>
</evidence>
<keyword evidence="7" id="KW-0694">RNA-binding</keyword>
<dbReference type="Proteomes" id="UP000030754">
    <property type="component" value="Unassembled WGS sequence"/>
</dbReference>
<dbReference type="SUPFAM" id="SSF54160">
    <property type="entry name" value="Chromo domain-like"/>
    <property type="match status" value="1"/>
</dbReference>
<dbReference type="PROSITE" id="PS50994">
    <property type="entry name" value="INTEGRASE"/>
    <property type="match status" value="1"/>
</dbReference>